<keyword evidence="5 6" id="KW-0804">Transcription</keyword>
<dbReference type="InterPro" id="IPR012845">
    <property type="entry name" value="RNA_pol_sigma_FliA_WhiG"/>
</dbReference>
<dbReference type="PRINTS" id="PR00046">
    <property type="entry name" value="SIGMA70FCT"/>
</dbReference>
<dbReference type="GO" id="GO:0005737">
    <property type="term" value="C:cytoplasm"/>
    <property type="evidence" value="ECO:0007669"/>
    <property type="project" value="UniProtKB-SubCell"/>
</dbReference>
<dbReference type="NCBIfam" id="TIGR02937">
    <property type="entry name" value="sigma70-ECF"/>
    <property type="match status" value="1"/>
</dbReference>
<dbReference type="NCBIfam" id="NF005413">
    <property type="entry name" value="PRK06986.1"/>
    <property type="match status" value="1"/>
</dbReference>
<dbReference type="PANTHER" id="PTHR30385:SF7">
    <property type="entry name" value="RNA POLYMERASE SIGMA FACTOR FLIA"/>
    <property type="match status" value="1"/>
</dbReference>
<dbReference type="GO" id="GO:0003677">
    <property type="term" value="F:DNA binding"/>
    <property type="evidence" value="ECO:0007669"/>
    <property type="project" value="UniProtKB-UniRule"/>
</dbReference>
<protein>
    <recommendedName>
        <fullName evidence="6">RNA polymerase sigma factor FliA</fullName>
    </recommendedName>
    <alternativeName>
        <fullName evidence="6">RNA polymerase sigma factor for flagellar operon</fullName>
    </alternativeName>
    <alternativeName>
        <fullName evidence="6">Sigma F</fullName>
    </alternativeName>
    <alternativeName>
        <fullName evidence="6">Sigma-28</fullName>
    </alternativeName>
</protein>
<evidence type="ECO:0000313" key="9">
    <source>
        <dbReference type="EMBL" id="XDJ79324.1"/>
    </source>
</evidence>
<dbReference type="InterPro" id="IPR013324">
    <property type="entry name" value="RNA_pol_sigma_r3/r4-like"/>
</dbReference>
<dbReference type="InterPro" id="IPR007624">
    <property type="entry name" value="RNA_pol_sigma70_r3"/>
</dbReference>
<dbReference type="InterPro" id="IPR007627">
    <property type="entry name" value="RNA_pol_sigma70_r2"/>
</dbReference>
<feature type="domain" description="RNA polymerase sigma-70" evidence="7">
    <location>
        <begin position="35"/>
        <end position="48"/>
    </location>
</feature>
<accession>A0AB39D890</accession>
<evidence type="ECO:0000256" key="4">
    <source>
        <dbReference type="ARBA" id="ARBA00023125"/>
    </source>
</evidence>
<keyword evidence="3 6" id="KW-0731">Sigma factor</keyword>
<dbReference type="PIRSF" id="PIRSF000770">
    <property type="entry name" value="RNA_pol_sigma-SigE/K"/>
    <property type="match status" value="1"/>
</dbReference>
<comment type="subcellular location">
    <subcellularLocation>
        <location evidence="6">Cytoplasm</location>
    </subcellularLocation>
</comment>
<dbReference type="InterPro" id="IPR028617">
    <property type="entry name" value="Sigma70_FliA"/>
</dbReference>
<dbReference type="InterPro" id="IPR007630">
    <property type="entry name" value="RNA_pol_sigma70_r4"/>
</dbReference>
<feature type="DNA-binding region" description="H-T-H motif" evidence="6">
    <location>
        <begin position="203"/>
        <end position="222"/>
    </location>
</feature>
<evidence type="ECO:0000256" key="1">
    <source>
        <dbReference type="ARBA" id="ARBA00022490"/>
    </source>
</evidence>
<evidence type="ECO:0000256" key="5">
    <source>
        <dbReference type="ARBA" id="ARBA00023163"/>
    </source>
</evidence>
<dbReference type="GO" id="GO:0016987">
    <property type="term" value="F:sigma factor activity"/>
    <property type="evidence" value="ECO:0007669"/>
    <property type="project" value="UniProtKB-UniRule"/>
</dbReference>
<dbReference type="Pfam" id="PF04539">
    <property type="entry name" value="Sigma70_r3"/>
    <property type="match status" value="1"/>
</dbReference>
<dbReference type="InterPro" id="IPR000943">
    <property type="entry name" value="RNA_pol_sigma70"/>
</dbReference>
<dbReference type="PANTHER" id="PTHR30385">
    <property type="entry name" value="SIGMA FACTOR F FLAGELLAR"/>
    <property type="match status" value="1"/>
</dbReference>
<dbReference type="SUPFAM" id="SSF88659">
    <property type="entry name" value="Sigma3 and sigma4 domains of RNA polymerase sigma factors"/>
    <property type="match status" value="2"/>
</dbReference>
<evidence type="ECO:0000259" key="7">
    <source>
        <dbReference type="PROSITE" id="PS00715"/>
    </source>
</evidence>
<organism evidence="8">
    <name type="scientific">Castellaniella ginsengisoli</name>
    <dbReference type="NCBI Taxonomy" id="546114"/>
    <lineage>
        <taxon>Bacteria</taxon>
        <taxon>Pseudomonadati</taxon>
        <taxon>Pseudomonadota</taxon>
        <taxon>Betaproteobacteria</taxon>
        <taxon>Burkholderiales</taxon>
        <taxon>Alcaligenaceae</taxon>
        <taxon>Castellaniella</taxon>
    </lineage>
</organism>
<dbReference type="AlphaFoldDB" id="A0AB39D890"/>
<reference evidence="8" key="1">
    <citation type="submission" date="2024-05" db="EMBL/GenBank/DDBJ databases">
        <authorList>
            <person name="Luo Y.-C."/>
            <person name="Nicholds J."/>
            <person name="Mortimer T."/>
            <person name="Maboni G."/>
        </authorList>
    </citation>
    <scope>NUCLEOTIDE SEQUENCE</scope>
    <source>
        <strain evidence="9">141555</strain>
        <strain evidence="8">151108</strain>
    </source>
</reference>
<evidence type="ECO:0000256" key="2">
    <source>
        <dbReference type="ARBA" id="ARBA00023015"/>
    </source>
</evidence>
<keyword evidence="1 6" id="KW-0963">Cytoplasm</keyword>
<evidence type="ECO:0000256" key="6">
    <source>
        <dbReference type="HAMAP-Rule" id="MF_00962"/>
    </source>
</evidence>
<dbReference type="Gene3D" id="1.20.140.160">
    <property type="match status" value="1"/>
</dbReference>
<dbReference type="CDD" id="cd06171">
    <property type="entry name" value="Sigma70_r4"/>
    <property type="match status" value="1"/>
</dbReference>
<dbReference type="NCBIfam" id="TIGR02479">
    <property type="entry name" value="FliA_WhiG"/>
    <property type="match status" value="1"/>
</dbReference>
<dbReference type="InterPro" id="IPR014284">
    <property type="entry name" value="RNA_pol_sigma-70_dom"/>
</dbReference>
<dbReference type="RefSeq" id="WP_368646977.1">
    <property type="nucleotide sequence ID" value="NZ_CP158255.1"/>
</dbReference>
<dbReference type="HAMAP" id="MF_00962">
    <property type="entry name" value="Sigma70_FliA"/>
    <property type="match status" value="1"/>
</dbReference>
<dbReference type="GO" id="GO:0006352">
    <property type="term" value="P:DNA-templated transcription initiation"/>
    <property type="evidence" value="ECO:0007669"/>
    <property type="project" value="UniProtKB-UniRule"/>
</dbReference>
<dbReference type="Pfam" id="PF04542">
    <property type="entry name" value="Sigma70_r2"/>
    <property type="match status" value="1"/>
</dbReference>
<gene>
    <name evidence="6" type="primary">fliA</name>
    <name evidence="9" type="ORF">ABRZ07_10510</name>
    <name evidence="8" type="ORF">ABRZ09_13720</name>
</gene>
<proteinExistence type="inferred from homology"/>
<keyword evidence="2 6" id="KW-0805">Transcription regulation</keyword>
<evidence type="ECO:0000256" key="3">
    <source>
        <dbReference type="ARBA" id="ARBA00023082"/>
    </source>
</evidence>
<name>A0AB39D890_9BURK</name>
<dbReference type="EMBL" id="CP158255">
    <property type="protein sequence ID" value="XDJ50241.1"/>
    <property type="molecule type" value="Genomic_DNA"/>
</dbReference>
<dbReference type="EMBL" id="CP158267">
    <property type="protein sequence ID" value="XDJ79324.1"/>
    <property type="molecule type" value="Genomic_DNA"/>
</dbReference>
<sequence length="250" mass="28178">MPLSEDQLIARHAPLVRRQALALIGRLPASVELDDLMQAGMMGLLDAVRRYQQQADAQFETYAVTRIRGAMLDELRSQDWLPRSVRAKARSIEEAIQVLRHRLLRPATEAEIAEEMGLSLVQYQTLLEEARGVQVLMYEDLAQHREDHDGEGALDASVGGAAGSPLDWLMREGLRAALIEAIRNLPEREQLLLSLQFEQDLNQKEIAAVLEVTEGRVSQLRSQAVARIRAWLSSHSWEPDADSDDYEHLL</sequence>
<feature type="short sequence motif" description="Interaction with polymerase core subunit RpoC" evidence="6">
    <location>
        <begin position="35"/>
        <end position="38"/>
    </location>
</feature>
<dbReference type="Pfam" id="PF04545">
    <property type="entry name" value="Sigma70_r4"/>
    <property type="match status" value="1"/>
</dbReference>
<dbReference type="Gene3D" id="1.10.1740.10">
    <property type="match status" value="1"/>
</dbReference>
<comment type="function">
    <text evidence="6">Sigma factors are initiation factors that promote the attachment of RNA polymerase to specific initiation sites and are then released. This sigma factor controls the expression of flagella-related genes.</text>
</comment>
<dbReference type="InterPro" id="IPR013325">
    <property type="entry name" value="RNA_pol_sigma_r2"/>
</dbReference>
<dbReference type="PROSITE" id="PS00715">
    <property type="entry name" value="SIGMA70_1"/>
    <property type="match status" value="1"/>
</dbReference>
<evidence type="ECO:0000313" key="8">
    <source>
        <dbReference type="EMBL" id="XDJ50241.1"/>
    </source>
</evidence>
<dbReference type="GO" id="GO:0003899">
    <property type="term" value="F:DNA-directed RNA polymerase activity"/>
    <property type="evidence" value="ECO:0007669"/>
    <property type="project" value="InterPro"/>
</dbReference>
<comment type="caution">
    <text evidence="6">Lacks conserved residue(s) required for the propagation of feature annotation.</text>
</comment>
<comment type="similarity">
    <text evidence="6">Belongs to the sigma-70 factor family. FliA subfamily.</text>
</comment>
<dbReference type="SUPFAM" id="SSF88946">
    <property type="entry name" value="Sigma2 domain of RNA polymerase sigma factors"/>
    <property type="match status" value="1"/>
</dbReference>
<feature type="region of interest" description="Sigma-70 factor domain-2" evidence="6">
    <location>
        <begin position="8"/>
        <end position="80"/>
    </location>
</feature>
<feature type="region of interest" description="Sigma-70 factor domain-4" evidence="6">
    <location>
        <begin position="181"/>
        <end position="229"/>
    </location>
</feature>
<keyword evidence="4 6" id="KW-0238">DNA-binding</keyword>